<comment type="caution">
    <text evidence="1">The sequence shown here is derived from an EMBL/GenBank/DDBJ whole genome shotgun (WGS) entry which is preliminary data.</text>
</comment>
<dbReference type="AlphaFoldDB" id="A0ABD0UXW3"/>
<reference evidence="1 2" key="1">
    <citation type="journal article" date="2024" name="Plant Biotechnol. J.">
        <title>Dendrobium thyrsiflorum genome and its molecular insights into genes involved in important horticultural traits.</title>
        <authorList>
            <person name="Chen B."/>
            <person name="Wang J.Y."/>
            <person name="Zheng P.J."/>
            <person name="Li K.L."/>
            <person name="Liang Y.M."/>
            <person name="Chen X.F."/>
            <person name="Zhang C."/>
            <person name="Zhao X."/>
            <person name="He X."/>
            <person name="Zhang G.Q."/>
            <person name="Liu Z.J."/>
            <person name="Xu Q."/>
        </authorList>
    </citation>
    <scope>NUCLEOTIDE SEQUENCE [LARGE SCALE GENOMIC DNA]</scope>
    <source>
        <strain evidence="1">GZMU011</strain>
    </source>
</reference>
<name>A0ABD0UXW3_DENTH</name>
<accession>A0ABD0UXW3</accession>
<gene>
    <name evidence="1" type="ORF">M5K25_012515</name>
</gene>
<evidence type="ECO:0000313" key="2">
    <source>
        <dbReference type="Proteomes" id="UP001552299"/>
    </source>
</evidence>
<proteinExistence type="predicted"/>
<dbReference type="Proteomes" id="UP001552299">
    <property type="component" value="Unassembled WGS sequence"/>
</dbReference>
<organism evidence="1 2">
    <name type="scientific">Dendrobium thyrsiflorum</name>
    <name type="common">Pinecone-like raceme dendrobium</name>
    <name type="synonym">Orchid</name>
    <dbReference type="NCBI Taxonomy" id="117978"/>
    <lineage>
        <taxon>Eukaryota</taxon>
        <taxon>Viridiplantae</taxon>
        <taxon>Streptophyta</taxon>
        <taxon>Embryophyta</taxon>
        <taxon>Tracheophyta</taxon>
        <taxon>Spermatophyta</taxon>
        <taxon>Magnoliopsida</taxon>
        <taxon>Liliopsida</taxon>
        <taxon>Asparagales</taxon>
        <taxon>Orchidaceae</taxon>
        <taxon>Epidendroideae</taxon>
        <taxon>Malaxideae</taxon>
        <taxon>Dendrobiinae</taxon>
        <taxon>Dendrobium</taxon>
    </lineage>
</organism>
<protein>
    <submittedName>
        <fullName evidence="1">Uncharacterized protein</fullName>
    </submittedName>
</protein>
<evidence type="ECO:0000313" key="1">
    <source>
        <dbReference type="EMBL" id="KAL0917454.1"/>
    </source>
</evidence>
<keyword evidence="2" id="KW-1185">Reference proteome</keyword>
<sequence>MVVWRNVGPQVVVRRHSGVRWWSSGGSTELRRWSRRSKETRAISDLSLDSLGLGSLFKKNGGSIYRFSRVAWLVNRWEIKGKWGVV</sequence>
<dbReference type="EMBL" id="JANQDX010000010">
    <property type="protein sequence ID" value="KAL0917454.1"/>
    <property type="molecule type" value="Genomic_DNA"/>
</dbReference>